<dbReference type="InterPro" id="IPR058852">
    <property type="entry name" value="HTH_77"/>
</dbReference>
<dbReference type="PROSITE" id="PS51755">
    <property type="entry name" value="OMPR_PHOB"/>
    <property type="match status" value="1"/>
</dbReference>
<dbReference type="InterPro" id="IPR001867">
    <property type="entry name" value="OmpR/PhoB-type_DNA-bd"/>
</dbReference>
<dbReference type="SUPFAM" id="SSF48452">
    <property type="entry name" value="TPR-like"/>
    <property type="match status" value="3"/>
</dbReference>
<evidence type="ECO:0000313" key="6">
    <source>
        <dbReference type="Proteomes" id="UP000805614"/>
    </source>
</evidence>
<dbReference type="InterPro" id="IPR005158">
    <property type="entry name" value="BTAD"/>
</dbReference>
<comment type="caution">
    <text evidence="5">The sequence shown here is derived from an EMBL/GenBank/DDBJ whole genome shotgun (WGS) entry which is preliminary data.</text>
</comment>
<evidence type="ECO:0000313" key="5">
    <source>
        <dbReference type="EMBL" id="MBC6466534.1"/>
    </source>
</evidence>
<dbReference type="SUPFAM" id="SSF52540">
    <property type="entry name" value="P-loop containing nucleoside triphosphate hydrolases"/>
    <property type="match status" value="1"/>
</dbReference>
<gene>
    <name evidence="5" type="ORF">HKK74_13615</name>
</gene>
<dbReference type="Pfam" id="PF03704">
    <property type="entry name" value="BTAD"/>
    <property type="match status" value="1"/>
</dbReference>
<comment type="similarity">
    <text evidence="1">Belongs to the AfsR/DnrI/RedD regulatory family.</text>
</comment>
<dbReference type="InterPro" id="IPR019734">
    <property type="entry name" value="TPR_rpt"/>
</dbReference>
<dbReference type="PANTHER" id="PTHR47691">
    <property type="entry name" value="REGULATOR-RELATED"/>
    <property type="match status" value="1"/>
</dbReference>
<dbReference type="Gene3D" id="1.25.40.10">
    <property type="entry name" value="Tetratricopeptide repeat domain"/>
    <property type="match status" value="2"/>
</dbReference>
<dbReference type="InterPro" id="IPR027417">
    <property type="entry name" value="P-loop_NTPase"/>
</dbReference>
<dbReference type="Proteomes" id="UP000805614">
    <property type="component" value="Unassembled WGS sequence"/>
</dbReference>
<keyword evidence="6" id="KW-1185">Reference proteome</keyword>
<evidence type="ECO:0000256" key="2">
    <source>
        <dbReference type="ARBA" id="ARBA00023125"/>
    </source>
</evidence>
<dbReference type="PANTHER" id="PTHR47691:SF3">
    <property type="entry name" value="HTH-TYPE TRANSCRIPTIONAL REGULATOR RV0890C-RELATED"/>
    <property type="match status" value="1"/>
</dbReference>
<evidence type="ECO:0000259" key="4">
    <source>
        <dbReference type="PROSITE" id="PS51755"/>
    </source>
</evidence>
<dbReference type="Pfam" id="PF25872">
    <property type="entry name" value="HTH_77"/>
    <property type="match status" value="1"/>
</dbReference>
<dbReference type="SMART" id="SM00028">
    <property type="entry name" value="TPR"/>
    <property type="match status" value="3"/>
</dbReference>
<dbReference type="EMBL" id="JABVEC010000008">
    <property type="protein sequence ID" value="MBC6466534.1"/>
    <property type="molecule type" value="Genomic_DNA"/>
</dbReference>
<sequence length="1064" mass="113825">MYFSVLGPLTARTTAGHAVDVPEAKVRALLAALLVHVGHTVSADRLVDDLWGDRLPANPAGALQTKVSRLRRALARAEPGAETLVESRPPGYLLRIGPGDMDSHRFTDLTATAYGAEDPRSRADLLTEALALWTGEAFADLGDLEFLRTAAGRLEEQRLTALEALAEARLELGEHHTLVGELGELAVRHPLRERLRAVQLRALYRAGRQSEALAAYAELRKQLADELGVNPGPELTALHQAILEHDAALEAAPASRKPPAPRQKRYGDLAAPLTDLIGRKKAVSAIGELLTTHRLVTLTGPGGVGKTRLAEEVAGQAAGAYPDGVRMVGLAGSTEVAEQLSAALGVREEGAVGLEDALRSRRLLLILDNCEHVIDSAADVVRRILAAAPGLSVLATSREPLGLAGEVVWAAPPLSQADAEQLFAVRAAAAAPGFVVTEHNAEAVATICRRLDRIPLALELAATRVRALGVHELSARLDDRFRLLAGGHRGVPPRQRTLRAVIDWSWELLTDDERKLLRGLAAFADGCTLETAEAVCRGDGQDVLDPLIRLVDRSLVTVADGRRYRLPESIAAYALERLAEAGESEALHLRHHAYYTELAEQAAAQLHGPEQQTWLTRLDHESANLRMALKRAVQRKDATGALRIALASTWYWFLRGRLSEARRSLDETLHITGDAHAILRSQAALWYAGFTLLAGEGRNDTVHPPEVTVDGRAGGARAAWFLGYASLSAGEDLAHSETLVDRALTDFRTAGDRWGIAAAQSTRATQALLRGDLTALRQSAEDGHALFEELGDRWGRLQTTYPLAALAAITGDYTHAARLHQDGLRLAEELGFWTDAADRLTGLGRVALLTGDFPQATKLHRKAMALAAEHGYAAGEIHAEIGLALGARRGGDFDLAEKHLRRTLAWHREVDFGPGPALLLAELGFLAEQRGDAPAALSLHHQGLAVARDSGDPRALALAHEGLAGAYALAGQPVQAARLLGTATRARESSGAPLPEAERGDVERITAKVLSTLGTEMFAAEFSAGVDDNPNVGRHGGGTSRSNAQDLWIGLGSGAKGVPSRVID</sequence>
<dbReference type="SUPFAM" id="SSF46894">
    <property type="entry name" value="C-terminal effector domain of the bipartite response regulators"/>
    <property type="match status" value="1"/>
</dbReference>
<evidence type="ECO:0000256" key="3">
    <source>
        <dbReference type="PROSITE-ProRule" id="PRU01091"/>
    </source>
</evidence>
<accession>A0ABR7LNV4</accession>
<dbReference type="Gene3D" id="1.10.10.10">
    <property type="entry name" value="Winged helix-like DNA-binding domain superfamily/Winged helix DNA-binding domain"/>
    <property type="match status" value="1"/>
</dbReference>
<dbReference type="Pfam" id="PF00486">
    <property type="entry name" value="Trans_reg_C"/>
    <property type="match status" value="1"/>
</dbReference>
<dbReference type="InterPro" id="IPR011990">
    <property type="entry name" value="TPR-like_helical_dom_sf"/>
</dbReference>
<dbReference type="RefSeq" id="WP_187243538.1">
    <property type="nucleotide sequence ID" value="NZ_BAAAOK010000009.1"/>
</dbReference>
<reference evidence="5 6" key="1">
    <citation type="submission" date="2020-06" db="EMBL/GenBank/DDBJ databases">
        <title>Actinomadura xiongansis sp. nov., isolated from soil of Baiyangdian.</title>
        <authorList>
            <person name="Zhang X."/>
        </authorList>
    </citation>
    <scope>NUCLEOTIDE SEQUENCE [LARGE SCALE GENOMIC DNA]</scope>
    <source>
        <strain evidence="5 6">HBUM206468</strain>
    </source>
</reference>
<dbReference type="SMART" id="SM00862">
    <property type="entry name" value="Trans_reg_C"/>
    <property type="match status" value="1"/>
</dbReference>
<dbReference type="CDD" id="cd15831">
    <property type="entry name" value="BTAD"/>
    <property type="match status" value="1"/>
</dbReference>
<dbReference type="InterPro" id="IPR016032">
    <property type="entry name" value="Sig_transdc_resp-reg_C-effctor"/>
</dbReference>
<keyword evidence="2 3" id="KW-0238">DNA-binding</keyword>
<feature type="DNA-binding region" description="OmpR/PhoB-type" evidence="3">
    <location>
        <begin position="1"/>
        <end position="96"/>
    </location>
</feature>
<dbReference type="PRINTS" id="PR00364">
    <property type="entry name" value="DISEASERSIST"/>
</dbReference>
<dbReference type="SMART" id="SM01043">
    <property type="entry name" value="BTAD"/>
    <property type="match status" value="1"/>
</dbReference>
<dbReference type="InterPro" id="IPR036388">
    <property type="entry name" value="WH-like_DNA-bd_sf"/>
</dbReference>
<protein>
    <submittedName>
        <fullName evidence="5">Winged helix-turn-helix domain-containing protein</fullName>
    </submittedName>
</protein>
<name>A0ABR7LNV4_9ACTN</name>
<dbReference type="Gene3D" id="3.40.50.300">
    <property type="entry name" value="P-loop containing nucleotide triphosphate hydrolases"/>
    <property type="match status" value="1"/>
</dbReference>
<proteinExistence type="inferred from homology"/>
<organism evidence="5 6">
    <name type="scientific">Actinomadura alba</name>
    <dbReference type="NCBI Taxonomy" id="406431"/>
    <lineage>
        <taxon>Bacteria</taxon>
        <taxon>Bacillati</taxon>
        <taxon>Actinomycetota</taxon>
        <taxon>Actinomycetes</taxon>
        <taxon>Streptosporangiales</taxon>
        <taxon>Thermomonosporaceae</taxon>
        <taxon>Actinomadura</taxon>
    </lineage>
</organism>
<evidence type="ECO:0000256" key="1">
    <source>
        <dbReference type="ARBA" id="ARBA00005820"/>
    </source>
</evidence>
<feature type="domain" description="OmpR/PhoB-type" evidence="4">
    <location>
        <begin position="1"/>
        <end position="96"/>
    </location>
</feature>